<name>A0A0G0JIS2_9BACT</name>
<proteinExistence type="predicted"/>
<dbReference type="STRING" id="1619046.US42_C0003G0048"/>
<evidence type="ECO:0000313" key="1">
    <source>
        <dbReference type="EMBL" id="KKQ27991.1"/>
    </source>
</evidence>
<reference evidence="1 2" key="1">
    <citation type="journal article" date="2015" name="Nature">
        <title>rRNA introns, odd ribosomes, and small enigmatic genomes across a large radiation of phyla.</title>
        <authorList>
            <person name="Brown C.T."/>
            <person name="Hug L.A."/>
            <person name="Thomas B.C."/>
            <person name="Sharon I."/>
            <person name="Castelle C.J."/>
            <person name="Singh A."/>
            <person name="Wilkins M.J."/>
            <person name="Williams K.H."/>
            <person name="Banfield J.F."/>
        </authorList>
    </citation>
    <scope>NUCLEOTIDE SEQUENCE [LARGE SCALE GENOMIC DNA]</scope>
</reference>
<dbReference type="EMBL" id="LBSX01000003">
    <property type="protein sequence ID" value="KKQ27991.1"/>
    <property type="molecule type" value="Genomic_DNA"/>
</dbReference>
<sequence length="448" mass="51811">MLDKNNLKVKNWLQNKEALKETVDLANVFFVGKWQEESVLDWLNKLNQHLEDYNPLKIASDLDTAFVNTVLNLLDYNLLSEIKDVLTKLIANKTEAEAQKLDELIKQFEPDFSNIAAVLLCSLPTDTSVALEEIDSKDLTPGFYRFLGQSVLGHEHQVSFEAFKILESSVFNNQKNTTKDKLIFIAVIFLAYNQFKSLSYTQQIELLLSYFWSAIEVGVPVAEIFAEQLLTENSLVEYINTSILWGKTILESKEVIFIDKNKQNFLVGDLVIKYLIMAGNDILLEDKQNSYLEKIIKENNLNSDKKEKLISLLSFYLRLSTCSLVDYNGLLHEQGLVKTPFDWQELINNGISDLQAEEIKKYFSQLHQSLSIKIEIVNSLQTMSNWREEPYFERMLALSQSYEDVCGLYFGPLVYFDGEKDKWDFYVELPNGLKEKFEESFKKYGIKE</sequence>
<protein>
    <submittedName>
        <fullName evidence="1">Uncharacterized protein</fullName>
    </submittedName>
</protein>
<comment type="caution">
    <text evidence="1">The sequence shown here is derived from an EMBL/GenBank/DDBJ whole genome shotgun (WGS) entry which is preliminary data.</text>
</comment>
<gene>
    <name evidence="1" type="ORF">US42_C0003G0048</name>
</gene>
<organism evidence="1 2">
    <name type="scientific">Candidatus Magasanikbacteria bacterium GW2011_GWC2_37_14</name>
    <dbReference type="NCBI Taxonomy" id="1619046"/>
    <lineage>
        <taxon>Bacteria</taxon>
        <taxon>Candidatus Magasanikiibacteriota</taxon>
    </lineage>
</organism>
<accession>A0A0G0JIS2</accession>
<dbReference type="Proteomes" id="UP000034849">
    <property type="component" value="Unassembled WGS sequence"/>
</dbReference>
<evidence type="ECO:0000313" key="2">
    <source>
        <dbReference type="Proteomes" id="UP000034849"/>
    </source>
</evidence>
<dbReference type="AlphaFoldDB" id="A0A0G0JIS2"/>